<dbReference type="VEuPathDB" id="FungiDB:G647_10419"/>
<dbReference type="EMBL" id="KI635851">
    <property type="protein sequence ID" value="ETI26605.1"/>
    <property type="molecule type" value="Genomic_DNA"/>
</dbReference>
<sequence length="219" mass="24828">MASDLPAPVEQDWVRLFHRFLNHGPAVDQILDQDATMFSEQAKKNLKRLHQHLNPARGRRGGGPWSHGERAAGPEEEAAEDFLQYIDAHKSTDRSAAEILLSPRVVDAATATQLIADLKNDDANDESDLWQLRQRFIWLMWFDIVKVIRPDISGRRLGRKARADIKSFVSTLEPDEDQVRSIVANIASWCRYGVRLQAICQIFGEGSIWILLPQLSHAL</sequence>
<protein>
    <submittedName>
        <fullName evidence="1">Uncharacterized protein</fullName>
    </submittedName>
</protein>
<dbReference type="Proteomes" id="UP000030678">
    <property type="component" value="Unassembled WGS sequence"/>
</dbReference>
<evidence type="ECO:0000313" key="1">
    <source>
        <dbReference type="EMBL" id="ETI26605.1"/>
    </source>
</evidence>
<reference evidence="1" key="1">
    <citation type="submission" date="2013-03" db="EMBL/GenBank/DDBJ databases">
        <title>The Genome Sequence of Cladophialophora carrionii CBS 160.54.</title>
        <authorList>
            <consortium name="The Broad Institute Genomics Platform"/>
            <person name="Cuomo C."/>
            <person name="de Hoog S."/>
            <person name="Gorbushina A."/>
            <person name="Walker B."/>
            <person name="Young S.K."/>
            <person name="Zeng Q."/>
            <person name="Gargeya S."/>
            <person name="Fitzgerald M."/>
            <person name="Haas B."/>
            <person name="Abouelleil A."/>
            <person name="Allen A.W."/>
            <person name="Alvarado L."/>
            <person name="Arachchi H.M."/>
            <person name="Berlin A.M."/>
            <person name="Chapman S.B."/>
            <person name="Gainer-Dewar J."/>
            <person name="Goldberg J."/>
            <person name="Griggs A."/>
            <person name="Gujja S."/>
            <person name="Hansen M."/>
            <person name="Howarth C."/>
            <person name="Imamovic A."/>
            <person name="Ireland A."/>
            <person name="Larimer J."/>
            <person name="McCowan C."/>
            <person name="Murphy C."/>
            <person name="Pearson M."/>
            <person name="Poon T.W."/>
            <person name="Priest M."/>
            <person name="Roberts A."/>
            <person name="Saif S."/>
            <person name="Shea T."/>
            <person name="Sisk P."/>
            <person name="Sykes S."/>
            <person name="Wortman J."/>
            <person name="Nusbaum C."/>
            <person name="Birren B."/>
        </authorList>
    </citation>
    <scope>NUCLEOTIDE SEQUENCE [LARGE SCALE GENOMIC DNA]</scope>
    <source>
        <strain evidence="1">CBS 160.54</strain>
    </source>
</reference>
<proteinExistence type="predicted"/>
<dbReference type="AlphaFoldDB" id="V9DIB0"/>
<dbReference type="RefSeq" id="XP_008724632.1">
    <property type="nucleotide sequence ID" value="XM_008726410.1"/>
</dbReference>
<dbReference type="GeneID" id="19988912"/>
<accession>V9DIB0</accession>
<organism evidence="1">
    <name type="scientific">Cladophialophora carrionii CBS 160.54</name>
    <dbReference type="NCBI Taxonomy" id="1279043"/>
    <lineage>
        <taxon>Eukaryota</taxon>
        <taxon>Fungi</taxon>
        <taxon>Dikarya</taxon>
        <taxon>Ascomycota</taxon>
        <taxon>Pezizomycotina</taxon>
        <taxon>Eurotiomycetes</taxon>
        <taxon>Chaetothyriomycetidae</taxon>
        <taxon>Chaetothyriales</taxon>
        <taxon>Herpotrichiellaceae</taxon>
        <taxon>Cladophialophora</taxon>
    </lineage>
</organism>
<dbReference type="OrthoDB" id="4161824at2759"/>
<name>V9DIB0_9EURO</name>
<gene>
    <name evidence="1" type="ORF">G647_10419</name>
</gene>
<dbReference type="HOGENOM" id="CLU_1261380_0_0_1"/>